<evidence type="ECO:0000313" key="2">
    <source>
        <dbReference type="EMBL" id="SDL82621.1"/>
    </source>
</evidence>
<organism evidence="2 3">
    <name type="scientific">Maricaulis salignorans</name>
    <dbReference type="NCBI Taxonomy" id="144026"/>
    <lineage>
        <taxon>Bacteria</taxon>
        <taxon>Pseudomonadati</taxon>
        <taxon>Pseudomonadota</taxon>
        <taxon>Alphaproteobacteria</taxon>
        <taxon>Maricaulales</taxon>
        <taxon>Maricaulaceae</taxon>
        <taxon>Maricaulis</taxon>
    </lineage>
</organism>
<dbReference type="STRING" id="144026.SAMN04488568_102252"/>
<feature type="domain" description="Co-chaperone DjlA N-terminal" evidence="1">
    <location>
        <begin position="23"/>
        <end position="139"/>
    </location>
</feature>
<dbReference type="Pfam" id="PF05099">
    <property type="entry name" value="TerB"/>
    <property type="match status" value="1"/>
</dbReference>
<sequence>MFDKLKQMFGRDPVTARPELDPHIAATALLVEAALADGIYADCEQDQIKEILAAAFLLDPAAVDRVLDQAEELAEGAIDHHRFTKVVKVCLSEQERVALIEQLWMVALADGEKSPFEDAFVRRIAPLLGIADRERVFARARAEAKVRHR</sequence>
<gene>
    <name evidence="2" type="ORF">SAMN04488568_102252</name>
</gene>
<dbReference type="RefSeq" id="WP_091766532.1">
    <property type="nucleotide sequence ID" value="NZ_FNHG01000002.1"/>
</dbReference>
<name>A0A1G9N8G2_9PROT</name>
<dbReference type="InterPro" id="IPR029024">
    <property type="entry name" value="TerB-like"/>
</dbReference>
<protein>
    <submittedName>
        <fullName evidence="2">Uncharacterized conserved protein, tellurite resistance protein B (TerB) family</fullName>
    </submittedName>
</protein>
<accession>A0A1G9N8G2</accession>
<dbReference type="InterPro" id="IPR007791">
    <property type="entry name" value="DjlA_N"/>
</dbReference>
<dbReference type="AlphaFoldDB" id="A0A1G9N8G2"/>
<evidence type="ECO:0000259" key="1">
    <source>
        <dbReference type="Pfam" id="PF05099"/>
    </source>
</evidence>
<keyword evidence="3" id="KW-1185">Reference proteome</keyword>
<dbReference type="EMBL" id="FNHG01000002">
    <property type="protein sequence ID" value="SDL82621.1"/>
    <property type="molecule type" value="Genomic_DNA"/>
</dbReference>
<reference evidence="2 3" key="1">
    <citation type="submission" date="2016-10" db="EMBL/GenBank/DDBJ databases">
        <authorList>
            <person name="de Groot N.N."/>
        </authorList>
    </citation>
    <scope>NUCLEOTIDE SEQUENCE [LARGE SCALE GENOMIC DNA]</scope>
    <source>
        <strain evidence="2 3">DSM 16077</strain>
    </source>
</reference>
<proteinExistence type="predicted"/>
<dbReference type="CDD" id="cd07313">
    <property type="entry name" value="terB_like_2"/>
    <property type="match status" value="1"/>
</dbReference>
<dbReference type="Proteomes" id="UP000199759">
    <property type="component" value="Unassembled WGS sequence"/>
</dbReference>
<dbReference type="Gene3D" id="1.10.3680.10">
    <property type="entry name" value="TerB-like"/>
    <property type="match status" value="1"/>
</dbReference>
<dbReference type="SUPFAM" id="SSF158682">
    <property type="entry name" value="TerB-like"/>
    <property type="match status" value="1"/>
</dbReference>
<dbReference type="OrthoDB" id="5402150at2"/>
<evidence type="ECO:0000313" key="3">
    <source>
        <dbReference type="Proteomes" id="UP000199759"/>
    </source>
</evidence>